<dbReference type="Proteomes" id="UP001183246">
    <property type="component" value="Unassembled WGS sequence"/>
</dbReference>
<protein>
    <submittedName>
        <fullName evidence="1">Uncharacterized protein</fullName>
    </submittedName>
</protein>
<proteinExistence type="predicted"/>
<sequence length="134" mass="14124">MTAIEAVPDWLPAGGVELLPCGRWFDAVRLPCFVGARVVSRLGDACGPVVQDQVAEMLSWLVRPGAAVGWEERVPGVAVLGEGRSLAVPPASWRCGPSTRWLRPARGGCLTDPYALYGALRHVLRPGGAGPGRG</sequence>
<reference evidence="2" key="1">
    <citation type="submission" date="2023-07" db="EMBL/GenBank/DDBJ databases">
        <title>30 novel species of actinomycetes from the DSMZ collection.</title>
        <authorList>
            <person name="Nouioui I."/>
        </authorList>
    </citation>
    <scope>NUCLEOTIDE SEQUENCE [LARGE SCALE GENOMIC DNA]</scope>
    <source>
        <strain evidence="2">DSM 44938</strain>
    </source>
</reference>
<dbReference type="EMBL" id="JAVREL010000040">
    <property type="protein sequence ID" value="MDT0347707.1"/>
    <property type="molecule type" value="Genomic_DNA"/>
</dbReference>
<keyword evidence="2" id="KW-1185">Reference proteome</keyword>
<comment type="caution">
    <text evidence="1">The sequence shown here is derived from an EMBL/GenBank/DDBJ whole genome shotgun (WGS) entry which is preliminary data.</text>
</comment>
<evidence type="ECO:0000313" key="2">
    <source>
        <dbReference type="Proteomes" id="UP001183246"/>
    </source>
</evidence>
<evidence type="ECO:0000313" key="1">
    <source>
        <dbReference type="EMBL" id="MDT0347707.1"/>
    </source>
</evidence>
<gene>
    <name evidence="1" type="ORF">RM590_34865</name>
</gene>
<name>A0ABU2N1C6_9ACTN</name>
<accession>A0ABU2N1C6</accession>
<organism evidence="1 2">
    <name type="scientific">Streptomyces litchfieldiae</name>
    <dbReference type="NCBI Taxonomy" id="3075543"/>
    <lineage>
        <taxon>Bacteria</taxon>
        <taxon>Bacillati</taxon>
        <taxon>Actinomycetota</taxon>
        <taxon>Actinomycetes</taxon>
        <taxon>Kitasatosporales</taxon>
        <taxon>Streptomycetaceae</taxon>
        <taxon>Streptomyces</taxon>
    </lineage>
</organism>
<dbReference type="RefSeq" id="WP_311708833.1">
    <property type="nucleotide sequence ID" value="NZ_JAVREL010000040.1"/>
</dbReference>